<sequence>MKIVVIGGTGLVGSQVVHNLTEHGHEAVAAAPQTGVNTLTGEGLAEVLEGAQVVIDLSNSPSFAEEDVTNFFRTSTTNLLEAEKKAGVQHHVILSIVGADGIDSGYMRAKVVQEDLVKASGSGWSIVRSTQFFEFLASIADTATVDGVVHIAPVRFQPIASADVARFVGRTAAGTPLGTTIEIAGPETFGFDEIVRKHLASKGDTREVVADPSATYFGAALKDAELVPSGGEPLLGEVSYEQWRAAQA</sequence>
<dbReference type="InterPro" id="IPR016040">
    <property type="entry name" value="NAD(P)-bd_dom"/>
</dbReference>
<keyword evidence="4" id="KW-1185">Reference proteome</keyword>
<dbReference type="PANTHER" id="PTHR42748">
    <property type="entry name" value="NITROGEN METABOLITE REPRESSION PROTEIN NMRA FAMILY MEMBER"/>
    <property type="match status" value="1"/>
</dbReference>
<proteinExistence type="predicted"/>
<name>A0ABW7XML8_9MICO</name>
<dbReference type="RefSeq" id="WP_397405870.1">
    <property type="nucleotide sequence ID" value="NZ_JBIRYI010000011.1"/>
</dbReference>
<dbReference type="Gene3D" id="3.40.50.720">
    <property type="entry name" value="NAD(P)-binding Rossmann-like Domain"/>
    <property type="match status" value="1"/>
</dbReference>
<dbReference type="InterPro" id="IPR051164">
    <property type="entry name" value="NmrA-like_oxidored"/>
</dbReference>
<evidence type="ECO:0000259" key="2">
    <source>
        <dbReference type="Pfam" id="PF13460"/>
    </source>
</evidence>
<organism evidence="3 4">
    <name type="scientific">Promicromonospora kroppenstedtii</name>
    <dbReference type="NCBI Taxonomy" id="440482"/>
    <lineage>
        <taxon>Bacteria</taxon>
        <taxon>Bacillati</taxon>
        <taxon>Actinomycetota</taxon>
        <taxon>Actinomycetes</taxon>
        <taxon>Micrococcales</taxon>
        <taxon>Promicromonosporaceae</taxon>
        <taxon>Promicromonospora</taxon>
    </lineage>
</organism>
<protein>
    <submittedName>
        <fullName evidence="3">SDR family oxidoreductase</fullName>
    </submittedName>
</protein>
<dbReference type="Pfam" id="PF13460">
    <property type="entry name" value="NAD_binding_10"/>
    <property type="match status" value="1"/>
</dbReference>
<feature type="domain" description="NAD(P)-binding" evidence="2">
    <location>
        <begin position="7"/>
        <end position="168"/>
    </location>
</feature>
<gene>
    <name evidence="3" type="ORF">ACH47X_17830</name>
</gene>
<accession>A0ABW7XML8</accession>
<evidence type="ECO:0000313" key="4">
    <source>
        <dbReference type="Proteomes" id="UP001611580"/>
    </source>
</evidence>
<reference evidence="3 4" key="1">
    <citation type="submission" date="2024-10" db="EMBL/GenBank/DDBJ databases">
        <title>The Natural Products Discovery Center: Release of the First 8490 Sequenced Strains for Exploring Actinobacteria Biosynthetic Diversity.</title>
        <authorList>
            <person name="Kalkreuter E."/>
            <person name="Kautsar S.A."/>
            <person name="Yang D."/>
            <person name="Bader C.D."/>
            <person name="Teijaro C.N."/>
            <person name="Fluegel L."/>
            <person name="Davis C.M."/>
            <person name="Simpson J.R."/>
            <person name="Lauterbach L."/>
            <person name="Steele A.D."/>
            <person name="Gui C."/>
            <person name="Meng S."/>
            <person name="Li G."/>
            <person name="Viehrig K."/>
            <person name="Ye F."/>
            <person name="Su P."/>
            <person name="Kiefer A.F."/>
            <person name="Nichols A."/>
            <person name="Cepeda A.J."/>
            <person name="Yan W."/>
            <person name="Fan B."/>
            <person name="Jiang Y."/>
            <person name="Adhikari A."/>
            <person name="Zheng C.-J."/>
            <person name="Schuster L."/>
            <person name="Cowan T.M."/>
            <person name="Smanski M.J."/>
            <person name="Chevrette M.G."/>
            <person name="De Carvalho L.P.S."/>
            <person name="Shen B."/>
        </authorList>
    </citation>
    <scope>NUCLEOTIDE SEQUENCE [LARGE SCALE GENOMIC DNA]</scope>
    <source>
        <strain evidence="3 4">NPDC019481</strain>
    </source>
</reference>
<evidence type="ECO:0000313" key="3">
    <source>
        <dbReference type="EMBL" id="MFI2488773.1"/>
    </source>
</evidence>
<dbReference type="InterPro" id="IPR036291">
    <property type="entry name" value="NAD(P)-bd_dom_sf"/>
</dbReference>
<dbReference type="PANTHER" id="PTHR42748:SF3">
    <property type="entry name" value="BLL4366 PROTEIN"/>
    <property type="match status" value="1"/>
</dbReference>
<comment type="caution">
    <text evidence="3">The sequence shown here is derived from an EMBL/GenBank/DDBJ whole genome shotgun (WGS) entry which is preliminary data.</text>
</comment>
<evidence type="ECO:0000256" key="1">
    <source>
        <dbReference type="ARBA" id="ARBA00022857"/>
    </source>
</evidence>
<keyword evidence="1" id="KW-0521">NADP</keyword>
<dbReference type="EMBL" id="JBIRYI010000011">
    <property type="protein sequence ID" value="MFI2488773.1"/>
    <property type="molecule type" value="Genomic_DNA"/>
</dbReference>
<dbReference type="SUPFAM" id="SSF51735">
    <property type="entry name" value="NAD(P)-binding Rossmann-fold domains"/>
    <property type="match status" value="1"/>
</dbReference>
<dbReference type="Proteomes" id="UP001611580">
    <property type="component" value="Unassembled WGS sequence"/>
</dbReference>